<feature type="compositionally biased region" description="Low complexity" evidence="1">
    <location>
        <begin position="71"/>
        <end position="84"/>
    </location>
</feature>
<accession>A0A239YQU4</accession>
<keyword evidence="2" id="KW-0812">Transmembrane</keyword>
<dbReference type="EMBL" id="LT906470">
    <property type="protein sequence ID" value="SNV61571.1"/>
    <property type="molecule type" value="Genomic_DNA"/>
</dbReference>
<feature type="compositionally biased region" description="Basic and acidic residues" evidence="1">
    <location>
        <begin position="90"/>
        <end position="100"/>
    </location>
</feature>
<dbReference type="AlphaFoldDB" id="A0A239YQU4"/>
<evidence type="ECO:0000256" key="2">
    <source>
        <dbReference type="SAM" id="Phobius"/>
    </source>
</evidence>
<feature type="region of interest" description="Disordered" evidence="1">
    <location>
        <begin position="56"/>
        <end position="113"/>
    </location>
</feature>
<feature type="region of interest" description="Disordered" evidence="1">
    <location>
        <begin position="159"/>
        <end position="210"/>
    </location>
</feature>
<evidence type="ECO:0000313" key="4">
    <source>
        <dbReference type="Proteomes" id="UP000214973"/>
    </source>
</evidence>
<keyword evidence="4" id="KW-1185">Reference proteome</keyword>
<keyword evidence="2" id="KW-0472">Membrane</keyword>
<sequence length="271" mass="30552">MSLNTYKERMRQWIYKQRIVVSHYKIAVISFTAVTCIVLGIGLMYPYEEESVHLSSVQSESKSELEHGRTSGNQSGNSDNQGSNRMHHSGHTDKRSRYSDTAEQSGSDSKSAKGRLLYDVSSVERVYPWREAFKELTLSGNVDKADMDIDMDINDVKDESMGRETHQSPKNRRNISQKNVSRHHENNYESTEEVSNSRNKTDRSNHSEPVRSTVQLVGIIEGETFVAVLRSGVEECSVTTGSKWKGITVKSIGRAGVEIVEGGRSRWLTMD</sequence>
<keyword evidence="2" id="KW-1133">Transmembrane helix</keyword>
<evidence type="ECO:0000313" key="3">
    <source>
        <dbReference type="EMBL" id="SNV61571.1"/>
    </source>
</evidence>
<dbReference type="Proteomes" id="UP000214973">
    <property type="component" value="Chromosome 1"/>
</dbReference>
<name>A0A239YQU4_9FIRM</name>
<dbReference type="KEGG" id="vrm:44547418_00681"/>
<proteinExistence type="predicted"/>
<evidence type="ECO:0000256" key="1">
    <source>
        <dbReference type="SAM" id="MobiDB-lite"/>
    </source>
</evidence>
<feature type="transmembrane region" description="Helical" evidence="2">
    <location>
        <begin position="21"/>
        <end position="45"/>
    </location>
</feature>
<gene>
    <name evidence="3" type="ORF">SAMEA44547418_00681</name>
</gene>
<organism evidence="3 4">
    <name type="scientific">Veillonella rodentium</name>
    <dbReference type="NCBI Taxonomy" id="248315"/>
    <lineage>
        <taxon>Bacteria</taxon>
        <taxon>Bacillati</taxon>
        <taxon>Bacillota</taxon>
        <taxon>Negativicutes</taxon>
        <taxon>Veillonellales</taxon>
        <taxon>Veillonellaceae</taxon>
        <taxon>Veillonella</taxon>
    </lineage>
</organism>
<feature type="compositionally biased region" description="Basic and acidic residues" evidence="1">
    <location>
        <begin position="199"/>
        <end position="209"/>
    </location>
</feature>
<protein>
    <submittedName>
        <fullName evidence="3">Uncharacterized protein</fullName>
    </submittedName>
</protein>
<reference evidence="3 4" key="1">
    <citation type="submission" date="2017-06" db="EMBL/GenBank/DDBJ databases">
        <authorList>
            <consortium name="Pathogen Informatics"/>
        </authorList>
    </citation>
    <scope>NUCLEOTIDE SEQUENCE [LARGE SCALE GENOMIC DNA]</scope>
    <source>
        <strain evidence="3 4">NCTC12018</strain>
    </source>
</reference>
<dbReference type="RefSeq" id="WP_095065687.1">
    <property type="nucleotide sequence ID" value="NZ_LT906470.1"/>
</dbReference>